<reference evidence="1" key="1">
    <citation type="submission" date="2024-02" db="EMBL/GenBank/DDBJ databases">
        <title>Bacteria isolated from the canopy kelp, Nereocystis luetkeana.</title>
        <authorList>
            <person name="Pfister C.A."/>
            <person name="Younker I.T."/>
            <person name="Light S.H."/>
        </authorList>
    </citation>
    <scope>NUCLEOTIDE SEQUENCE</scope>
    <source>
        <strain evidence="1">TN.2.01</strain>
    </source>
</reference>
<evidence type="ECO:0000313" key="1">
    <source>
        <dbReference type="EMBL" id="MEL0604075.1"/>
    </source>
</evidence>
<keyword evidence="1" id="KW-0315">Glutamine amidotransferase</keyword>
<keyword evidence="2" id="KW-1185">Reference proteome</keyword>
<proteinExistence type="predicted"/>
<name>A0ACC6R321_9GAMM</name>
<sequence length="244" mass="26554">MKKLVWIFLFFTWSSLAIAADKILIVSTSYSKLGNTGEKTGLWLSEASHPYTILTDAGYEVDIASVKGGRIPIDPNSTKEQDNINQLFLNTPESANKLSNSLALKDVSGNDYIGVIFSGGHGSVWDFYPNTDIARIGTQMQKNNGVIAAVCHGVSALLSIKDLEKNPIIKGKEVAGFSNSEEHAIKLEKTVPFMLQDALEKQGAKYESGENFTAFVKVDGNIITGQNPQSSSLLAKEILKKLNK</sequence>
<dbReference type="Proteomes" id="UP001374952">
    <property type="component" value="Unassembled WGS sequence"/>
</dbReference>
<dbReference type="EMBL" id="JBAKAX010000006">
    <property type="protein sequence ID" value="MEL0604075.1"/>
    <property type="molecule type" value="Genomic_DNA"/>
</dbReference>
<evidence type="ECO:0000313" key="2">
    <source>
        <dbReference type="Proteomes" id="UP001374952"/>
    </source>
</evidence>
<protein>
    <submittedName>
        <fullName evidence="1">Type 1 glutamine amidotransferase domain-containing protein</fullName>
    </submittedName>
</protein>
<accession>A0ACC6R321</accession>
<comment type="caution">
    <text evidence="1">The sequence shown here is derived from an EMBL/GenBank/DDBJ whole genome shotgun (WGS) entry which is preliminary data.</text>
</comment>
<organism evidence="1 2">
    <name type="scientific">Pseudoalteromonas undina</name>
    <dbReference type="NCBI Taxonomy" id="43660"/>
    <lineage>
        <taxon>Bacteria</taxon>
        <taxon>Pseudomonadati</taxon>
        <taxon>Pseudomonadota</taxon>
        <taxon>Gammaproteobacteria</taxon>
        <taxon>Alteromonadales</taxon>
        <taxon>Pseudoalteromonadaceae</taxon>
        <taxon>Pseudoalteromonas</taxon>
    </lineage>
</organism>
<gene>
    <name evidence="1" type="ORF">V6250_07840</name>
</gene>